<evidence type="ECO:0000313" key="1">
    <source>
        <dbReference type="EMBL" id="GBF34659.1"/>
    </source>
</evidence>
<name>A0A2L2XE69_9FIRM</name>
<dbReference type="AlphaFoldDB" id="A0A2L2XE69"/>
<organism evidence="1 2">
    <name type="scientific">Desulfocucumis palustris</name>
    <dbReference type="NCBI Taxonomy" id="1898651"/>
    <lineage>
        <taxon>Bacteria</taxon>
        <taxon>Bacillati</taxon>
        <taxon>Bacillota</taxon>
        <taxon>Clostridia</taxon>
        <taxon>Eubacteriales</taxon>
        <taxon>Desulfocucumaceae</taxon>
        <taxon>Desulfocucumis</taxon>
    </lineage>
</organism>
<dbReference type="EMBL" id="BFAV01000149">
    <property type="protein sequence ID" value="GBF34659.1"/>
    <property type="molecule type" value="Genomic_DNA"/>
</dbReference>
<accession>A0A2L2XE69</accession>
<evidence type="ECO:0000313" key="2">
    <source>
        <dbReference type="Proteomes" id="UP000239549"/>
    </source>
</evidence>
<comment type="caution">
    <text evidence="1">The sequence shown here is derived from an EMBL/GenBank/DDBJ whole genome shotgun (WGS) entry which is preliminary data.</text>
</comment>
<dbReference type="Proteomes" id="UP000239549">
    <property type="component" value="Unassembled WGS sequence"/>
</dbReference>
<keyword evidence="2" id="KW-1185">Reference proteome</keyword>
<proteinExistence type="predicted"/>
<sequence length="39" mass="4375">MRGCFCSHVPEEILRAAKLKDHGRGDAQKRLIRLKGVGK</sequence>
<protein>
    <submittedName>
        <fullName evidence="1">Uncharacterized protein</fullName>
    </submittedName>
</protein>
<gene>
    <name evidence="1" type="ORF">DCCM_3779</name>
</gene>
<reference evidence="2" key="1">
    <citation type="submission" date="2018-02" db="EMBL/GenBank/DDBJ databases">
        <title>Genome sequence of Desulfocucumis palustris strain NAW-5.</title>
        <authorList>
            <person name="Watanabe M."/>
            <person name="Kojima H."/>
            <person name="Fukui M."/>
        </authorList>
    </citation>
    <scope>NUCLEOTIDE SEQUENCE [LARGE SCALE GENOMIC DNA]</scope>
    <source>
        <strain evidence="2">NAW-5</strain>
    </source>
</reference>